<sequence>MTDDLPTAEGLRSRLVQSLVADGTLRSDALKHAVGVVPREAFLSRGWFEYEDDGWFRPAASGGDSLARVYEDDTLVTQVAGGVFADQVEGRIAAAPTSSSTLPSLVVRMLEELRVRPGSRVLEIGTGTGYSTALLCHLVGDDRVTTVEVDAEVSARAAIALAGLGLRPQLVNGDGLGGHAGGAPYDRVIATCGVRDVPLAWIEQTRPGGEILAPVGGWMHASELVRLTVHDDGTASGPVLDGHVSFMPARPQSPPPLGVLPDLTGADEEPCALGADTLDDWTTRYVAQSAVPTVQRLTLPHEDGRTLHVLLDVTAQAWACLTQDDAGHWSVRQTEPERLWDAITERVTAWRAAGGPEAGRLRWHVGPDGQRLTWE</sequence>
<organism evidence="12 13">
    <name type="scientific">Streptantibioticus parmotrematis</name>
    <dbReference type="NCBI Taxonomy" id="2873249"/>
    <lineage>
        <taxon>Bacteria</taxon>
        <taxon>Bacillati</taxon>
        <taxon>Actinomycetota</taxon>
        <taxon>Actinomycetes</taxon>
        <taxon>Kitasatosporales</taxon>
        <taxon>Streptomycetaceae</taxon>
        <taxon>Streptantibioticus</taxon>
    </lineage>
</organism>
<reference evidence="12 13" key="1">
    <citation type="submission" date="2021-08" db="EMBL/GenBank/DDBJ databases">
        <title>Streptomyces sp. PTM05 isolated from lichen.</title>
        <authorList>
            <person name="Somphong A."/>
            <person name="Phongsopitanun W."/>
            <person name="Tanasupawat S."/>
        </authorList>
    </citation>
    <scope>NUCLEOTIDE SEQUENCE [LARGE SCALE GENOMIC DNA]</scope>
    <source>
        <strain evidence="12 13">Ptm05</strain>
    </source>
</reference>
<dbReference type="InterPro" id="IPR029063">
    <property type="entry name" value="SAM-dependent_MTases_sf"/>
</dbReference>
<evidence type="ECO:0000256" key="7">
    <source>
        <dbReference type="ARBA" id="ARBA00022679"/>
    </source>
</evidence>
<dbReference type="EC" id="2.1.1.77" evidence="3"/>
<proteinExistence type="inferred from homology"/>
<evidence type="ECO:0000256" key="3">
    <source>
        <dbReference type="ARBA" id="ARBA00011890"/>
    </source>
</evidence>
<dbReference type="Gene3D" id="3.40.50.150">
    <property type="entry name" value="Vaccinia Virus protein VP39"/>
    <property type="match status" value="1"/>
</dbReference>
<comment type="similarity">
    <text evidence="2">Belongs to the methyltransferase superfamily. L-isoaspartyl/D-aspartyl protein methyltransferase family.</text>
</comment>
<dbReference type="CDD" id="cd02440">
    <property type="entry name" value="AdoMet_MTases"/>
    <property type="match status" value="1"/>
</dbReference>
<comment type="subcellular location">
    <subcellularLocation>
        <location evidence="1">Cytoplasm</location>
    </subcellularLocation>
</comment>
<evidence type="ECO:0000256" key="8">
    <source>
        <dbReference type="ARBA" id="ARBA00022691"/>
    </source>
</evidence>
<evidence type="ECO:0000256" key="2">
    <source>
        <dbReference type="ARBA" id="ARBA00005369"/>
    </source>
</evidence>
<evidence type="ECO:0000256" key="6">
    <source>
        <dbReference type="ARBA" id="ARBA00022603"/>
    </source>
</evidence>
<dbReference type="Pfam" id="PF01135">
    <property type="entry name" value="PCMT"/>
    <property type="match status" value="1"/>
</dbReference>
<keyword evidence="6 12" id="KW-0489">Methyltransferase</keyword>
<dbReference type="NCBIfam" id="TIGR04188">
    <property type="entry name" value="methyltr_grsp"/>
    <property type="match status" value="1"/>
</dbReference>
<name>A0ABS7QPZ3_9ACTN</name>
<dbReference type="InterPro" id="IPR000682">
    <property type="entry name" value="PCMT"/>
</dbReference>
<protein>
    <recommendedName>
        <fullName evidence="4">Protein-L-isoaspartate O-methyltransferase</fullName>
        <ecNumber evidence="3">2.1.1.77</ecNumber>
    </recommendedName>
    <alternativeName>
        <fullName evidence="11">L-isoaspartyl protein carboxyl methyltransferase</fullName>
    </alternativeName>
    <alternativeName>
        <fullName evidence="9">Protein L-isoaspartyl methyltransferase</fullName>
    </alternativeName>
    <alternativeName>
        <fullName evidence="10">Protein-beta-aspartate methyltransferase</fullName>
    </alternativeName>
</protein>
<gene>
    <name evidence="12" type="primary">tgmC</name>
    <name evidence="12" type="ORF">K7472_09115</name>
</gene>
<evidence type="ECO:0000313" key="12">
    <source>
        <dbReference type="EMBL" id="MBY8885003.1"/>
    </source>
</evidence>
<comment type="caution">
    <text evidence="12">The sequence shown here is derived from an EMBL/GenBank/DDBJ whole genome shotgun (WGS) entry which is preliminary data.</text>
</comment>
<evidence type="ECO:0000256" key="4">
    <source>
        <dbReference type="ARBA" id="ARBA00013346"/>
    </source>
</evidence>
<dbReference type="GO" id="GO:0032259">
    <property type="term" value="P:methylation"/>
    <property type="evidence" value="ECO:0007669"/>
    <property type="project" value="UniProtKB-KW"/>
</dbReference>
<evidence type="ECO:0000256" key="11">
    <source>
        <dbReference type="ARBA" id="ARBA00031350"/>
    </source>
</evidence>
<evidence type="ECO:0000313" key="13">
    <source>
        <dbReference type="Proteomes" id="UP001198565"/>
    </source>
</evidence>
<keyword evidence="8" id="KW-0949">S-adenosyl-L-methionine</keyword>
<keyword evidence="5" id="KW-0963">Cytoplasm</keyword>
<evidence type="ECO:0000256" key="1">
    <source>
        <dbReference type="ARBA" id="ARBA00004496"/>
    </source>
</evidence>
<keyword evidence="7" id="KW-0808">Transferase</keyword>
<dbReference type="PANTHER" id="PTHR11579:SF0">
    <property type="entry name" value="PROTEIN-L-ISOASPARTATE(D-ASPARTATE) O-METHYLTRANSFERASE"/>
    <property type="match status" value="1"/>
</dbReference>
<keyword evidence="13" id="KW-1185">Reference proteome</keyword>
<evidence type="ECO:0000256" key="10">
    <source>
        <dbReference type="ARBA" id="ARBA00031323"/>
    </source>
</evidence>
<evidence type="ECO:0000256" key="5">
    <source>
        <dbReference type="ARBA" id="ARBA00022490"/>
    </source>
</evidence>
<dbReference type="PANTHER" id="PTHR11579">
    <property type="entry name" value="PROTEIN-L-ISOASPARTATE O-METHYLTRANSFERASE"/>
    <property type="match status" value="1"/>
</dbReference>
<evidence type="ECO:0000256" key="9">
    <source>
        <dbReference type="ARBA" id="ARBA00030757"/>
    </source>
</evidence>
<dbReference type="InterPro" id="IPR026448">
    <property type="entry name" value="Methyltr_grasp"/>
</dbReference>
<dbReference type="RefSeq" id="WP_222975922.1">
    <property type="nucleotide sequence ID" value="NZ_JAINVZ010000004.1"/>
</dbReference>
<accession>A0ABS7QPZ3</accession>
<dbReference type="GO" id="GO:0008168">
    <property type="term" value="F:methyltransferase activity"/>
    <property type="evidence" value="ECO:0007669"/>
    <property type="project" value="UniProtKB-KW"/>
</dbReference>
<dbReference type="Proteomes" id="UP001198565">
    <property type="component" value="Unassembled WGS sequence"/>
</dbReference>
<dbReference type="SUPFAM" id="SSF53335">
    <property type="entry name" value="S-adenosyl-L-methionine-dependent methyltransferases"/>
    <property type="match status" value="1"/>
</dbReference>
<dbReference type="EMBL" id="JAINVZ010000004">
    <property type="protein sequence ID" value="MBY8885003.1"/>
    <property type="molecule type" value="Genomic_DNA"/>
</dbReference>